<dbReference type="Gene3D" id="1.10.1660.10">
    <property type="match status" value="1"/>
</dbReference>
<dbReference type="SMART" id="SM00422">
    <property type="entry name" value="HTH_MERR"/>
    <property type="match status" value="1"/>
</dbReference>
<dbReference type="SUPFAM" id="SSF46955">
    <property type="entry name" value="Putative DNA-binding domain"/>
    <property type="match status" value="1"/>
</dbReference>
<dbReference type="PANTHER" id="PTHR30204:SF0">
    <property type="entry name" value="REDOX-SENSITIVE TRANSCRIPTIONAL ACTIVATOR SOXR"/>
    <property type="match status" value="1"/>
</dbReference>
<dbReference type="Pfam" id="PF00376">
    <property type="entry name" value="MerR"/>
    <property type="match status" value="1"/>
</dbReference>
<accession>A0AAX4HUQ2</accession>
<dbReference type="PROSITE" id="PS00552">
    <property type="entry name" value="HTH_MERR_1"/>
    <property type="match status" value="1"/>
</dbReference>
<dbReference type="AlphaFoldDB" id="A0AAX4HUQ2"/>
<dbReference type="InterPro" id="IPR000551">
    <property type="entry name" value="MerR-type_HTH_dom"/>
</dbReference>
<dbReference type="CDD" id="cd01110">
    <property type="entry name" value="HTH_SoxR"/>
    <property type="match status" value="1"/>
</dbReference>
<dbReference type="Pfam" id="PF09278">
    <property type="entry name" value="MerR-DNA-bind"/>
    <property type="match status" value="1"/>
</dbReference>
<dbReference type="PRINTS" id="PR00040">
    <property type="entry name" value="HTHMERR"/>
</dbReference>
<evidence type="ECO:0000259" key="8">
    <source>
        <dbReference type="PROSITE" id="PS50937"/>
    </source>
</evidence>
<keyword evidence="10" id="KW-1185">Reference proteome</keyword>
<evidence type="ECO:0000256" key="1">
    <source>
        <dbReference type="ARBA" id="ARBA00022714"/>
    </source>
</evidence>
<dbReference type="InterPro" id="IPR010211">
    <property type="entry name" value="Redox-sen_tscrpt-act_SoxR"/>
</dbReference>
<keyword evidence="6" id="KW-0238">DNA-binding</keyword>
<evidence type="ECO:0000313" key="10">
    <source>
        <dbReference type="Proteomes" id="UP001324634"/>
    </source>
</evidence>
<dbReference type="PROSITE" id="PS50937">
    <property type="entry name" value="HTH_MERR_2"/>
    <property type="match status" value="1"/>
</dbReference>
<evidence type="ECO:0000313" key="9">
    <source>
        <dbReference type="EMBL" id="WPU66690.1"/>
    </source>
</evidence>
<dbReference type="NCBIfam" id="TIGR01950">
    <property type="entry name" value="SoxR"/>
    <property type="match status" value="1"/>
</dbReference>
<dbReference type="Proteomes" id="UP001324634">
    <property type="component" value="Chromosome"/>
</dbReference>
<organism evidence="9 10">
    <name type="scientific">Peredibacter starrii</name>
    <dbReference type="NCBI Taxonomy" id="28202"/>
    <lineage>
        <taxon>Bacteria</taxon>
        <taxon>Pseudomonadati</taxon>
        <taxon>Bdellovibrionota</taxon>
        <taxon>Bacteriovoracia</taxon>
        <taxon>Bacteriovoracales</taxon>
        <taxon>Bacteriovoracaceae</taxon>
        <taxon>Peredibacter</taxon>
    </lineage>
</organism>
<dbReference type="InterPro" id="IPR009061">
    <property type="entry name" value="DNA-bd_dom_put_sf"/>
</dbReference>
<sequence>MAKFDQEILKAELSVGEVAERSGVAVSAIHFYEEKGLISSRRNKGNQRRFKRDVLRIISLIKVAQGLGIPLEAIKNALDTMPKNRQPTGEDWQKLSKKWKEDLNERIAKMTLMRDQLNHCIGCGCLSLKECPLRNPLDKLSKKGTGAVLLE</sequence>
<reference evidence="9 10" key="1">
    <citation type="submission" date="2023-11" db="EMBL/GenBank/DDBJ databases">
        <title>Peredibacter starrii A3.12.</title>
        <authorList>
            <person name="Mitchell R.J."/>
        </authorList>
    </citation>
    <scope>NUCLEOTIDE SEQUENCE [LARGE SCALE GENOMIC DNA]</scope>
    <source>
        <strain evidence="9 10">A3.12</strain>
    </source>
</reference>
<proteinExistence type="predicted"/>
<keyword evidence="4" id="KW-0411">Iron-sulfur</keyword>
<keyword evidence="2" id="KW-0479">Metal-binding</keyword>
<dbReference type="GO" id="GO:0003677">
    <property type="term" value="F:DNA binding"/>
    <property type="evidence" value="ECO:0007669"/>
    <property type="project" value="UniProtKB-KW"/>
</dbReference>
<evidence type="ECO:0000256" key="5">
    <source>
        <dbReference type="ARBA" id="ARBA00023015"/>
    </source>
</evidence>
<protein>
    <submittedName>
        <fullName evidence="9">Redox-sensitive transcriptional activator SoxR</fullName>
    </submittedName>
</protein>
<evidence type="ECO:0000256" key="6">
    <source>
        <dbReference type="ARBA" id="ARBA00023125"/>
    </source>
</evidence>
<dbReference type="EMBL" id="CP139487">
    <property type="protein sequence ID" value="WPU66690.1"/>
    <property type="molecule type" value="Genomic_DNA"/>
</dbReference>
<name>A0AAX4HUQ2_9BACT</name>
<dbReference type="RefSeq" id="WP_321399154.1">
    <property type="nucleotide sequence ID" value="NZ_CP139487.1"/>
</dbReference>
<dbReference type="InterPro" id="IPR047057">
    <property type="entry name" value="MerR_fam"/>
</dbReference>
<evidence type="ECO:0000256" key="4">
    <source>
        <dbReference type="ARBA" id="ARBA00023014"/>
    </source>
</evidence>
<feature type="domain" description="HTH merR-type" evidence="8">
    <location>
        <begin position="12"/>
        <end position="80"/>
    </location>
</feature>
<evidence type="ECO:0000256" key="3">
    <source>
        <dbReference type="ARBA" id="ARBA00023004"/>
    </source>
</evidence>
<dbReference type="InterPro" id="IPR015358">
    <property type="entry name" value="Tscrpt_reg_MerR_DNA-bd"/>
</dbReference>
<dbReference type="GO" id="GO:0046872">
    <property type="term" value="F:metal ion binding"/>
    <property type="evidence" value="ECO:0007669"/>
    <property type="project" value="UniProtKB-KW"/>
</dbReference>
<evidence type="ECO:0000256" key="7">
    <source>
        <dbReference type="ARBA" id="ARBA00023163"/>
    </source>
</evidence>
<dbReference type="PANTHER" id="PTHR30204">
    <property type="entry name" value="REDOX-CYCLING DRUG-SENSING TRANSCRIPTIONAL ACTIVATOR SOXR"/>
    <property type="match status" value="1"/>
</dbReference>
<keyword evidence="7" id="KW-0804">Transcription</keyword>
<evidence type="ECO:0000256" key="2">
    <source>
        <dbReference type="ARBA" id="ARBA00022723"/>
    </source>
</evidence>
<gene>
    <name evidence="9" type="primary">soxR</name>
    <name evidence="9" type="ORF">SOO65_08020</name>
</gene>
<dbReference type="GO" id="GO:0003700">
    <property type="term" value="F:DNA-binding transcription factor activity"/>
    <property type="evidence" value="ECO:0007669"/>
    <property type="project" value="InterPro"/>
</dbReference>
<keyword evidence="1" id="KW-0001">2Fe-2S</keyword>
<keyword evidence="5" id="KW-0805">Transcription regulation</keyword>
<dbReference type="KEGG" id="psti:SOO65_08020"/>
<dbReference type="GO" id="GO:0006979">
    <property type="term" value="P:response to oxidative stress"/>
    <property type="evidence" value="ECO:0007669"/>
    <property type="project" value="InterPro"/>
</dbReference>
<dbReference type="GO" id="GO:0051537">
    <property type="term" value="F:2 iron, 2 sulfur cluster binding"/>
    <property type="evidence" value="ECO:0007669"/>
    <property type="project" value="UniProtKB-KW"/>
</dbReference>
<keyword evidence="3" id="KW-0408">Iron</keyword>